<reference evidence="1 2" key="1">
    <citation type="submission" date="2018-08" db="EMBL/GenBank/DDBJ databases">
        <title>Recombination of ecologically and evolutionarily significant loci maintains genetic cohesion in the Pseudomonas syringae species complex.</title>
        <authorList>
            <person name="Dillon M."/>
            <person name="Thakur S."/>
            <person name="Almeida R.N.D."/>
            <person name="Weir B.S."/>
            <person name="Guttman D.S."/>
        </authorList>
    </citation>
    <scope>NUCLEOTIDE SEQUENCE [LARGE SCALE GENOMIC DNA]</scope>
    <source>
        <strain evidence="1 2">ICMP 14479</strain>
    </source>
</reference>
<name>A0A3M5W097_PSESX</name>
<organism evidence="1 2">
    <name type="scientific">Pseudomonas syringae pv. avii</name>
    <dbReference type="NCBI Taxonomy" id="663959"/>
    <lineage>
        <taxon>Bacteria</taxon>
        <taxon>Pseudomonadati</taxon>
        <taxon>Pseudomonadota</taxon>
        <taxon>Gammaproteobacteria</taxon>
        <taxon>Pseudomonadales</taxon>
        <taxon>Pseudomonadaceae</taxon>
        <taxon>Pseudomonas</taxon>
        <taxon>Pseudomonas syringae</taxon>
    </lineage>
</organism>
<proteinExistence type="predicted"/>
<accession>A0A3M5W097</accession>
<sequence length="129" mass="13684">MQHGLVVQAEHFFGRQGAGQGNDVFPAGVAFFRVGDLGGGQLLQQQATGAMTVSLEPEAGAQLFGHHEVVGEAFRQVDAVQRHDALIALALTRVDGQCQRAVRHQVLQAGARGDQRFVVTGNTTQLALA</sequence>
<gene>
    <name evidence="1" type="ORF">ALP29_201425</name>
</gene>
<comment type="caution">
    <text evidence="1">The sequence shown here is derived from an EMBL/GenBank/DDBJ whole genome shotgun (WGS) entry which is preliminary data.</text>
</comment>
<dbReference type="EMBL" id="RBUA01000315">
    <property type="protein sequence ID" value="RMU63015.1"/>
    <property type="molecule type" value="Genomic_DNA"/>
</dbReference>
<evidence type="ECO:0000313" key="2">
    <source>
        <dbReference type="Proteomes" id="UP000280395"/>
    </source>
</evidence>
<dbReference type="Proteomes" id="UP000280395">
    <property type="component" value="Unassembled WGS sequence"/>
</dbReference>
<evidence type="ECO:0000313" key="1">
    <source>
        <dbReference type="EMBL" id="RMU63015.1"/>
    </source>
</evidence>
<protein>
    <submittedName>
        <fullName evidence="1">Uncharacterized protein</fullName>
    </submittedName>
</protein>
<dbReference type="AlphaFoldDB" id="A0A3M5W097"/>